<dbReference type="FunFam" id="2.10.110.10:FF:000048">
    <property type="entry name" value="Four and a half LIM domains protein 2"/>
    <property type="match status" value="1"/>
</dbReference>
<evidence type="ECO:0000256" key="8">
    <source>
        <dbReference type="PROSITE-ProRule" id="PRU00125"/>
    </source>
</evidence>
<gene>
    <name evidence="10" type="ORF">NHX12_015230</name>
</gene>
<dbReference type="GO" id="GO:0030018">
    <property type="term" value="C:Z disc"/>
    <property type="evidence" value="ECO:0007669"/>
    <property type="project" value="TreeGrafter"/>
</dbReference>
<evidence type="ECO:0000256" key="3">
    <source>
        <dbReference type="ARBA" id="ARBA00022737"/>
    </source>
</evidence>
<evidence type="ECO:0000313" key="10">
    <source>
        <dbReference type="EMBL" id="KAJ3584735.1"/>
    </source>
</evidence>
<dbReference type="SUPFAM" id="SSF57716">
    <property type="entry name" value="Glucocorticoid receptor-like (DNA-binding domain)"/>
    <property type="match status" value="5"/>
</dbReference>
<keyword evidence="6 8" id="KW-0440">LIM domain</keyword>
<proteinExistence type="predicted"/>
<dbReference type="EMBL" id="JANIIK010000119">
    <property type="protein sequence ID" value="KAJ3584735.1"/>
    <property type="molecule type" value="Genomic_DNA"/>
</dbReference>
<dbReference type="Proteomes" id="UP001148018">
    <property type="component" value="Unassembled WGS sequence"/>
</dbReference>
<keyword evidence="5 8" id="KW-0862">Zinc</keyword>
<dbReference type="Pfam" id="PF25076">
    <property type="entry name" value="LIM_FHL2-3_N"/>
    <property type="match status" value="1"/>
</dbReference>
<dbReference type="PROSITE" id="PS00478">
    <property type="entry name" value="LIM_DOMAIN_1"/>
    <property type="match status" value="3"/>
</dbReference>
<dbReference type="GO" id="GO:0005634">
    <property type="term" value="C:nucleus"/>
    <property type="evidence" value="ECO:0007669"/>
    <property type="project" value="UniProtKB-SubCell"/>
</dbReference>
<dbReference type="Pfam" id="PF00412">
    <property type="entry name" value="LIM"/>
    <property type="match status" value="3"/>
</dbReference>
<accession>A0A9Q0DCY9</accession>
<keyword evidence="4" id="KW-0863">Zinc-finger</keyword>
<evidence type="ECO:0000256" key="6">
    <source>
        <dbReference type="ARBA" id="ARBA00023038"/>
    </source>
</evidence>
<dbReference type="PANTHER" id="PTHR24205:SF3">
    <property type="entry name" value="FOUR AND A HALF LIM DOMAINS PROTEIN 2"/>
    <property type="match status" value="1"/>
</dbReference>
<evidence type="ECO:0000256" key="2">
    <source>
        <dbReference type="ARBA" id="ARBA00022723"/>
    </source>
</evidence>
<dbReference type="FunFam" id="2.10.110.10:FF:000030">
    <property type="entry name" value="Four and a half LIM domains protein 2"/>
    <property type="match status" value="1"/>
</dbReference>
<dbReference type="AlphaFoldDB" id="A0A9Q0DCY9"/>
<keyword evidence="3" id="KW-0677">Repeat</keyword>
<dbReference type="GO" id="GO:0008270">
    <property type="term" value="F:zinc ion binding"/>
    <property type="evidence" value="ECO:0007669"/>
    <property type="project" value="UniProtKB-KW"/>
</dbReference>
<dbReference type="InterPro" id="IPR056807">
    <property type="entry name" value="LIM_FHL1/2/3/5_N"/>
</dbReference>
<evidence type="ECO:0000259" key="9">
    <source>
        <dbReference type="PROSITE" id="PS50023"/>
    </source>
</evidence>
<dbReference type="GO" id="GO:0003712">
    <property type="term" value="F:transcription coregulator activity"/>
    <property type="evidence" value="ECO:0007669"/>
    <property type="project" value="TreeGrafter"/>
</dbReference>
<evidence type="ECO:0000256" key="4">
    <source>
        <dbReference type="ARBA" id="ARBA00022771"/>
    </source>
</evidence>
<keyword evidence="7" id="KW-0539">Nucleus</keyword>
<evidence type="ECO:0000256" key="7">
    <source>
        <dbReference type="ARBA" id="ARBA00023242"/>
    </source>
</evidence>
<evidence type="ECO:0000313" key="11">
    <source>
        <dbReference type="Proteomes" id="UP001148018"/>
    </source>
</evidence>
<keyword evidence="2 8" id="KW-0479">Metal-binding</keyword>
<dbReference type="Gene3D" id="2.10.110.10">
    <property type="entry name" value="Cysteine Rich Protein"/>
    <property type="match status" value="4"/>
</dbReference>
<dbReference type="PROSITE" id="PS50023">
    <property type="entry name" value="LIM_DOMAIN_2"/>
    <property type="match status" value="2"/>
</dbReference>
<keyword evidence="11" id="KW-1185">Reference proteome</keyword>
<dbReference type="OrthoDB" id="274660at2759"/>
<comment type="caution">
    <text evidence="10">The sequence shown here is derived from an EMBL/GenBank/DDBJ whole genome shotgun (WGS) entry which is preliminary data.</text>
</comment>
<feature type="domain" description="LIM zinc-binding" evidence="9">
    <location>
        <begin position="79"/>
        <end position="140"/>
    </location>
</feature>
<organism evidence="10 11">
    <name type="scientific">Muraenolepis orangiensis</name>
    <name type="common">Patagonian moray cod</name>
    <dbReference type="NCBI Taxonomy" id="630683"/>
    <lineage>
        <taxon>Eukaryota</taxon>
        <taxon>Metazoa</taxon>
        <taxon>Chordata</taxon>
        <taxon>Craniata</taxon>
        <taxon>Vertebrata</taxon>
        <taxon>Euteleostomi</taxon>
        <taxon>Actinopterygii</taxon>
        <taxon>Neopterygii</taxon>
        <taxon>Teleostei</taxon>
        <taxon>Neoteleostei</taxon>
        <taxon>Acanthomorphata</taxon>
        <taxon>Zeiogadaria</taxon>
        <taxon>Gadariae</taxon>
        <taxon>Gadiformes</taxon>
        <taxon>Muraenolepidoidei</taxon>
        <taxon>Muraenolepididae</taxon>
        <taxon>Muraenolepis</taxon>
    </lineage>
</organism>
<dbReference type="InterPro" id="IPR001781">
    <property type="entry name" value="Znf_LIM"/>
</dbReference>
<comment type="subcellular location">
    <subcellularLocation>
        <location evidence="1">Nucleus</location>
    </subcellularLocation>
</comment>
<dbReference type="PANTHER" id="PTHR24205">
    <property type="entry name" value="FOUR AND A HALF LIM DOMAINS PROTEIN"/>
    <property type="match status" value="1"/>
</dbReference>
<evidence type="ECO:0000256" key="1">
    <source>
        <dbReference type="ARBA" id="ARBA00004123"/>
    </source>
</evidence>
<name>A0A9Q0DCY9_9TELE</name>
<reference evidence="10" key="1">
    <citation type="submission" date="2022-07" db="EMBL/GenBank/DDBJ databases">
        <title>Chromosome-level genome of Muraenolepis orangiensis.</title>
        <authorList>
            <person name="Kim J."/>
        </authorList>
    </citation>
    <scope>NUCLEOTIDE SEQUENCE</scope>
    <source>
        <strain evidence="10">KU_S4_2022</strain>
        <tissue evidence="10">Muscle</tissue>
    </source>
</reference>
<feature type="domain" description="LIM zinc-binding" evidence="9">
    <location>
        <begin position="199"/>
        <end position="259"/>
    </location>
</feature>
<dbReference type="SMART" id="SM00132">
    <property type="entry name" value="LIM"/>
    <property type="match status" value="4"/>
</dbReference>
<dbReference type="CDD" id="cd09345">
    <property type="entry name" value="LIM2_FHL"/>
    <property type="match status" value="1"/>
</dbReference>
<sequence length="259" mass="29217">MVASYECKECKDSLYGKKYILQEENPYCLTCYEKHFSNTCHACQEGISCTTKCSLAEKPFATKDDEIMCVDCYSHQFSAKCFACLKTIMPGTKKMEHQGHSWHESCFSCDGCQQPIGSRSFVNKEGGRYCLPCYEERFALQCIQCEKPITTGGVNYRDQPWHKECFACVSCKQQLSGQRFTSRDDVAYCLTCFCDVFAKKCTHCTDPIGGPGGSKYISFEARQWHNHCFNCKKCSASLVGRGFLTARDDVLCTDCGKDA</sequence>
<dbReference type="FunFam" id="2.10.110.10:FF:000013">
    <property type="entry name" value="Four and a half LIM domains 1"/>
    <property type="match status" value="1"/>
</dbReference>
<evidence type="ECO:0000256" key="5">
    <source>
        <dbReference type="ARBA" id="ARBA00022833"/>
    </source>
</evidence>
<protein>
    <recommendedName>
        <fullName evidence="9">LIM zinc-binding domain-containing protein</fullName>
    </recommendedName>
</protein>